<feature type="region of interest" description="Disordered" evidence="1">
    <location>
        <begin position="1"/>
        <end position="87"/>
    </location>
</feature>
<dbReference type="SUPFAM" id="SSF48371">
    <property type="entry name" value="ARM repeat"/>
    <property type="match status" value="1"/>
</dbReference>
<dbReference type="GO" id="GO:0034474">
    <property type="term" value="P:U2 snRNA 3'-end processing"/>
    <property type="evidence" value="ECO:0007669"/>
    <property type="project" value="InterPro"/>
</dbReference>
<dbReference type="InterPro" id="IPR053966">
    <property type="entry name" value="INTS1_INTS2-bd"/>
</dbReference>
<name>A0A8C1XJG4_CYPCA</name>
<evidence type="ECO:0000313" key="6">
    <source>
        <dbReference type="Ensembl" id="ENSCCRP00015080791.1"/>
    </source>
</evidence>
<dbReference type="Proteomes" id="UP000694700">
    <property type="component" value="Unplaced"/>
</dbReference>
<sequence>MNRPKPTSIRRPSNTKASGHPPPGDFIALGAKSQSSEPKANPALLKPASTGLPPDRKREASSSLPSTSTLSSLSKRPKHSSTPPSALSRLAEVAAVDKRSISPSIKEPSVVPIEVSPAVLLDEIEAAEAEGNDDRIEGVLCGAVKQLKMNRAKPDMTLYLSLMFLAKIKPNVFATEGVIEALCSLLRRDASINFKAKGNNLVSVLACNLLMAAYEEDENWPEIFVKVYIEDSLGERIWVDSSHCKTFVDNIQTAFTTKMPPKSMLLQTETGKSGGDLSAGNSPHPSTPDEDEGQTELLIAEEKLSPEDDGQVMPRYDELAESVEEYVLDVLRDQLNRRQPMDNVSRNLLRLLTATCGYKEVRLMAVQRLEMWLQNPKLTRPAQDLLMSLCMNCNTHGSDDMEVISNLIKIRLKPKVLLNHYMLCVRELLTAHRDNLGTMVKFVIFNELSNARNPNNMQVLHTVLQHSPEQAPKFLALVFQDLLTNKDDYLRASRALLREIIKQTKHEINFQSFCLGLMQERKEATYVDMEFKERFVIQVTDLLTVSMMLGITAQVKEAGIAWDKGEKKNLEVLRSFQNQIAAIQRDAVWWLHSVVPTISKVGPKDYVHCLHKVLFTEQPETYYKWDNWPPESDRNFFLRLCSEVPLLEDTLMRILVIGLSRDLPLGPADAMELADHLVKRAAGVQSDDLEVLRVERIQLIDAVLNLCTYHHPENIQLPAGYQPPNLAISTLYWKAWLLLLVVAAFNPQKIGLAAWDGYPTLKMLMEMVMTNNYSYPPCTVADEETKTEMINRELQISQKERQEILAFESHLAAASTKQTITENNSLLLSQLTSLDPKGPPRRPPPLVLDQVKSLNQSLRLGHLLCRSRNPDFLLNIIQRQASSQSMPWLADLVQSSEGSLDVLPVQCLCEFLLHDAADDASSVDDEDEGESKEQRVKKRQRQQKQRQLLERLQDLLLGPKADEQTTCEVLDYFLRRLSSSQVASRVLAMKGLSLVLTEGALKDGEERDQLMEEDSRDAELLPGYQWLLQDLPKLPLFDSVRGLTSSALQQAIHLETDPQTISAYLIYLSQHAPVEEQSLHNDLALDVARLIVERSTIMNSLFSKHSCRPESDAVLSALISIFSTYIRRMRKTKEGEDLYSWSESQDQVFLRWTTGETATMHILVVHAMVILLTLGPPKGESEFYTLLDIWFPDKKPLPTAFLVDTSEEALLLPDWLKLRMIRSEVSRLVDAALQDLEPQQLLLFVQSFGIPVSSMSKLLQYLDQAVSHDPQTLEQNIMDKNYMAHLVEVQHERGATGGHTFHSLLSASIPPRRDSSEMSRAKVTVETPHGSVKMRAVSQVPVIGPEDDLAGILLQLFPLKVDPRWPPPPVRPLSLALQQTLAQEVLRARQGHIQQGGATGRLLQAFAALLNSSHAGALVMAMHHSHTISCPLLRQLHLYQRLVSQDVGFSSLFFNAVVQMLTWLENSAVETGPLHSLLKSLAAQYSHKHRITDVRTGFLHLAEALAYRRDSEVAVRGIFASLRAGEKCNAEPELIRKVLQGLMEVKSPYLEELLSLLMTIGTETGTPGHTAGPVAMVISLLLQETEERGVKIEVDSKITESKKPGSCSGLLVDWLELLDPEVTSVCSDLQQKLLFAQNKAKSGVSVAPSYRPYLLALLTHQSNWSTLHHCISSLLNKHRNQRLDPTSALDFLWACSHIPRIWQGRDQKTPQKRTEQFVLKLSSEELISLVDLILSESELSYRDSTTSKSALDQVSCSLLQSRLPLLHSCLHSDLDNVRKVSEYLISCVKKWGDSIMSKRCQTLLLQIYLHFPEVIQHIHLPEATLSGEGAADGSTCKLDVLVHRLITLLADTGDSKSAENRASDASLACRKLAVSHPVLLLRHLPMITALLHGRIHLNLQEIRQQNHLTFFSDVLFVLELLQPLVFHSDHQRALQDCLLSFIKVLQNFKRSSRMPIINKFVQFIQKYIIHDAASAVPFLQKHSGVLQGLSTENPDLVQLKSLLAGLTLPVKSGSSESAAEDRDAEDSSSGSLPLVNISASMPLTAADMTKCLKKISKGEAIEDVFEGLTEVDEKSKRNPEIIQYFVNDLQRLMSSPEEVCRNMAFSLALRCIQNIPSMAAEFLPTFMYCLGSGDFDVVQTALRNLPEYVLLCQEHADILLHKAFLVGIYGQIDTSSMIAESMKVLRMEATT</sequence>
<evidence type="ECO:0000259" key="2">
    <source>
        <dbReference type="Pfam" id="PF12432"/>
    </source>
</evidence>
<dbReference type="Pfam" id="PF12432">
    <property type="entry name" value="INTS1_RP2B-bd"/>
    <property type="match status" value="1"/>
</dbReference>
<feature type="compositionally biased region" description="Low complexity" evidence="1">
    <location>
        <begin position="61"/>
        <end position="74"/>
    </location>
</feature>
<proteinExistence type="predicted"/>
<evidence type="ECO:0000313" key="7">
    <source>
        <dbReference type="Proteomes" id="UP000694700"/>
    </source>
</evidence>
<feature type="region of interest" description="Disordered" evidence="1">
    <location>
        <begin position="2013"/>
        <end position="2033"/>
    </location>
</feature>
<feature type="domain" description="Integrator complex subunit 1 R3" evidence="3">
    <location>
        <begin position="1838"/>
        <end position="1995"/>
    </location>
</feature>
<feature type="region of interest" description="Disordered" evidence="1">
    <location>
        <begin position="262"/>
        <end position="293"/>
    </location>
</feature>
<protein>
    <submittedName>
        <fullName evidence="6">Integrator complex subunit 1</fullName>
    </submittedName>
</protein>
<dbReference type="Ensembl" id="ENSCCRT00015083435.1">
    <property type="protein sequence ID" value="ENSCCRP00015080791.1"/>
    <property type="gene ID" value="ENSCCRG00015031218.1"/>
</dbReference>
<feature type="compositionally biased region" description="Acidic residues" evidence="1">
    <location>
        <begin position="921"/>
        <end position="930"/>
    </location>
</feature>
<evidence type="ECO:0000259" key="3">
    <source>
        <dbReference type="Pfam" id="PF22927"/>
    </source>
</evidence>
<dbReference type="InterPro" id="IPR053965">
    <property type="entry name" value="INTS1_R4"/>
</dbReference>
<feature type="domain" description="Integrator complex subunit 1 RPB2-binding" evidence="2">
    <location>
        <begin position="321"/>
        <end position="476"/>
    </location>
</feature>
<dbReference type="Pfam" id="PF22927">
    <property type="entry name" value="INT1_R3"/>
    <property type="match status" value="1"/>
</dbReference>
<dbReference type="GO" id="GO:0032039">
    <property type="term" value="C:integrator complex"/>
    <property type="evidence" value="ECO:0007669"/>
    <property type="project" value="InterPro"/>
</dbReference>
<organism evidence="6 7">
    <name type="scientific">Cyprinus carpio</name>
    <name type="common">Common carp</name>
    <dbReference type="NCBI Taxonomy" id="7962"/>
    <lineage>
        <taxon>Eukaryota</taxon>
        <taxon>Metazoa</taxon>
        <taxon>Chordata</taxon>
        <taxon>Craniata</taxon>
        <taxon>Vertebrata</taxon>
        <taxon>Euteleostomi</taxon>
        <taxon>Actinopterygii</taxon>
        <taxon>Neopterygii</taxon>
        <taxon>Teleostei</taxon>
        <taxon>Ostariophysi</taxon>
        <taxon>Cypriniformes</taxon>
        <taxon>Cyprinidae</taxon>
        <taxon>Cyprininae</taxon>
        <taxon>Cyprinus</taxon>
    </lineage>
</organism>
<feature type="domain" description="Integrator complex subunit 1 INTS2-binding" evidence="5">
    <location>
        <begin position="968"/>
        <end position="1301"/>
    </location>
</feature>
<dbReference type="InterPro" id="IPR038902">
    <property type="entry name" value="INTS1"/>
</dbReference>
<dbReference type="InterPro" id="IPR053964">
    <property type="entry name" value="INT1_R3"/>
</dbReference>
<evidence type="ECO:0000256" key="1">
    <source>
        <dbReference type="SAM" id="MobiDB-lite"/>
    </source>
</evidence>
<dbReference type="Pfam" id="PF22928">
    <property type="entry name" value="INTS1_R4"/>
    <property type="match status" value="1"/>
</dbReference>
<dbReference type="Pfam" id="PF22929">
    <property type="entry name" value="INTS1_INTS2-bd"/>
    <property type="match status" value="1"/>
</dbReference>
<accession>A0A8C1XJG4</accession>
<dbReference type="InterPro" id="IPR022145">
    <property type="entry name" value="INTS1_RPB2-bd"/>
</dbReference>
<feature type="region of interest" description="Disordered" evidence="1">
    <location>
        <begin position="920"/>
        <end position="943"/>
    </location>
</feature>
<dbReference type="PANTHER" id="PTHR21224:SF1">
    <property type="entry name" value="INTEGRATOR COMPLEX SUBUNIT 1"/>
    <property type="match status" value="1"/>
</dbReference>
<dbReference type="PANTHER" id="PTHR21224">
    <property type="entry name" value="INTEGRATOR COMPLEX SUBUNIT 1"/>
    <property type="match status" value="1"/>
</dbReference>
<evidence type="ECO:0000259" key="5">
    <source>
        <dbReference type="Pfam" id="PF22929"/>
    </source>
</evidence>
<feature type="domain" description="Integrator complex subunit 1 R4" evidence="4">
    <location>
        <begin position="2052"/>
        <end position="2153"/>
    </location>
</feature>
<reference evidence="6" key="1">
    <citation type="submission" date="2025-08" db="UniProtKB">
        <authorList>
            <consortium name="Ensembl"/>
        </authorList>
    </citation>
    <scope>IDENTIFICATION</scope>
</reference>
<evidence type="ECO:0000259" key="4">
    <source>
        <dbReference type="Pfam" id="PF22928"/>
    </source>
</evidence>
<dbReference type="InterPro" id="IPR016024">
    <property type="entry name" value="ARM-type_fold"/>
</dbReference>